<dbReference type="AlphaFoldDB" id="A0A917TUY7"/>
<dbReference type="Proteomes" id="UP000618460">
    <property type="component" value="Unassembled WGS sequence"/>
</dbReference>
<dbReference type="OrthoDB" id="2569037at2"/>
<name>A0A917TUY7_9BACI</name>
<reference evidence="2" key="2">
    <citation type="submission" date="2020-09" db="EMBL/GenBank/DDBJ databases">
        <authorList>
            <person name="Sun Q."/>
            <person name="Zhou Y."/>
        </authorList>
    </citation>
    <scope>NUCLEOTIDE SEQUENCE</scope>
    <source>
        <strain evidence="2">CGMCC 1.6333</strain>
    </source>
</reference>
<dbReference type="InterPro" id="IPR009492">
    <property type="entry name" value="TniQ"/>
</dbReference>
<comment type="caution">
    <text evidence="2">The sequence shown here is derived from an EMBL/GenBank/DDBJ whole genome shotgun (WGS) entry which is preliminary data.</text>
</comment>
<evidence type="ECO:0000313" key="2">
    <source>
        <dbReference type="EMBL" id="GGM39174.1"/>
    </source>
</evidence>
<evidence type="ECO:0000313" key="3">
    <source>
        <dbReference type="Proteomes" id="UP000618460"/>
    </source>
</evidence>
<feature type="domain" description="TniQ" evidence="1">
    <location>
        <begin position="12"/>
        <end position="150"/>
    </location>
</feature>
<protein>
    <recommendedName>
        <fullName evidence="1">TniQ domain-containing protein</fullName>
    </recommendedName>
</protein>
<dbReference type="Pfam" id="PF06527">
    <property type="entry name" value="TniQ"/>
    <property type="match status" value="1"/>
</dbReference>
<reference evidence="2" key="1">
    <citation type="journal article" date="2014" name="Int. J. Syst. Evol. Microbiol.">
        <title>Complete genome sequence of Corynebacterium casei LMG S-19264T (=DSM 44701T), isolated from a smear-ripened cheese.</title>
        <authorList>
            <consortium name="US DOE Joint Genome Institute (JGI-PGF)"/>
            <person name="Walter F."/>
            <person name="Albersmeier A."/>
            <person name="Kalinowski J."/>
            <person name="Ruckert C."/>
        </authorList>
    </citation>
    <scope>NUCLEOTIDE SEQUENCE</scope>
    <source>
        <strain evidence="2">CGMCC 1.6333</strain>
    </source>
</reference>
<dbReference type="EMBL" id="BMLG01000019">
    <property type="protein sequence ID" value="GGM39174.1"/>
    <property type="molecule type" value="Genomic_DNA"/>
</dbReference>
<organism evidence="2 3">
    <name type="scientific">Paraliobacillus quinghaiensis</name>
    <dbReference type="NCBI Taxonomy" id="470815"/>
    <lineage>
        <taxon>Bacteria</taxon>
        <taxon>Bacillati</taxon>
        <taxon>Bacillota</taxon>
        <taxon>Bacilli</taxon>
        <taxon>Bacillales</taxon>
        <taxon>Bacillaceae</taxon>
        <taxon>Paraliobacillus</taxon>
    </lineage>
</organism>
<keyword evidence="3" id="KW-1185">Reference proteome</keyword>
<accession>A0A917TUY7</accession>
<proteinExistence type="predicted"/>
<sequence length="690" mass="80704">MLENIIENKFTVRPKPLEGESLTGYFMRLAKNNYLSLDEFFYIVKSDYKKSSRQLHITDTLPEKVMNIELLKKILKCCSSDIEKMSFTNVFYLFFNDKEEALSNYRSVMPEMIEKEKRKFCSYCLEETGTYKLVWQLKDIQVCDIHQIKLQSKCPSCSNEQPYVSLELANYSCHFCHSPLTTPSIDTTYSDIALINDQLQKYQDWNFLMTSDITLSFENIPGLHKEKQLAISFIYLFTGKENTFDMKTIPKTERSYIRGLLRFLNNGGSRLKVTLRRLFRLIEHSKTSMREFSEMRVPESFIKSLKLTPYKKEVGPCLCSWCKSNKSDKSIKELTNIEGNNSYKFVQVSYSKISVCLDCFTRHGYNDQNKWVSIKMGKNTIGVNVELAEKILYLFKAGLLFTQVKGNVNVSRFSCYYAVAYLVNQGAIPLQYYMQKDVIKPKELVECFKKLVSSYGEKRQKAKELFNWTAKEYYYFLTTKEVQTFLLMESYRIKKLSRIGSSSNWRKKVSRELKKQVQAETKITIKGVANALGCSLKGLQTNNLRGMIVAAREQQKQLYIKSFTDKTKKNVKKYLDGKLDLLEEISSVKEIYICVEKNENWVRRNIPELHNWIVNKKREVNIIIKKRSQINYKRAIEEAVDFHIANGIEPTFERVLNHIGFNMGILQKRPIIRDMIMEARTKLGTIQKQR</sequence>
<dbReference type="RefSeq" id="WP_117156089.1">
    <property type="nucleotide sequence ID" value="NZ_BMLG01000019.1"/>
</dbReference>
<gene>
    <name evidence="2" type="ORF">GCM10011351_26670</name>
</gene>
<evidence type="ECO:0000259" key="1">
    <source>
        <dbReference type="Pfam" id="PF06527"/>
    </source>
</evidence>